<keyword evidence="1" id="KW-1133">Transmembrane helix</keyword>
<dbReference type="PANTHER" id="PTHR45889">
    <property type="entry name" value="IG-LIKE DOMAIN-CONTAINING PROTEIN"/>
    <property type="match status" value="1"/>
</dbReference>
<evidence type="ECO:0000313" key="3">
    <source>
        <dbReference type="EMBL" id="VDO73211.1"/>
    </source>
</evidence>
<dbReference type="InterPro" id="IPR007110">
    <property type="entry name" value="Ig-like_dom"/>
</dbReference>
<dbReference type="AlphaFoldDB" id="A0A183JHT1"/>
<dbReference type="Gene3D" id="2.60.40.10">
    <property type="entry name" value="Immunoglobulins"/>
    <property type="match status" value="2"/>
</dbReference>
<dbReference type="PANTHER" id="PTHR45889:SF8">
    <property type="entry name" value="IG-LIKE DOMAIN-CONTAINING PROTEIN"/>
    <property type="match status" value="1"/>
</dbReference>
<reference evidence="5" key="1">
    <citation type="submission" date="2016-06" db="UniProtKB">
        <authorList>
            <consortium name="WormBaseParasite"/>
        </authorList>
    </citation>
    <scope>IDENTIFICATION</scope>
</reference>
<dbReference type="SUPFAM" id="SSF48726">
    <property type="entry name" value="Immunoglobulin"/>
    <property type="match status" value="2"/>
</dbReference>
<dbReference type="WBParaSite" id="SCUD_0000225401-mRNA-1">
    <property type="protein sequence ID" value="SCUD_0000225401-mRNA-1"/>
    <property type="gene ID" value="SCUD_0000225401"/>
</dbReference>
<organism evidence="5">
    <name type="scientific">Schistosoma curassoni</name>
    <dbReference type="NCBI Taxonomy" id="6186"/>
    <lineage>
        <taxon>Eukaryota</taxon>
        <taxon>Metazoa</taxon>
        <taxon>Spiralia</taxon>
        <taxon>Lophotrochozoa</taxon>
        <taxon>Platyhelminthes</taxon>
        <taxon>Trematoda</taxon>
        <taxon>Digenea</taxon>
        <taxon>Strigeidida</taxon>
        <taxon>Schistosomatoidea</taxon>
        <taxon>Schistosomatidae</taxon>
        <taxon>Schistosoma</taxon>
    </lineage>
</organism>
<dbReference type="InterPro" id="IPR036179">
    <property type="entry name" value="Ig-like_dom_sf"/>
</dbReference>
<reference evidence="3 4" key="2">
    <citation type="submission" date="2018-11" db="EMBL/GenBank/DDBJ databases">
        <authorList>
            <consortium name="Pathogen Informatics"/>
        </authorList>
    </citation>
    <scope>NUCLEOTIDE SEQUENCE [LARGE SCALE GENOMIC DNA]</scope>
    <source>
        <strain evidence="3">Dakar</strain>
        <strain evidence="4">Dakar, Senegal</strain>
    </source>
</reference>
<evidence type="ECO:0000256" key="1">
    <source>
        <dbReference type="SAM" id="Phobius"/>
    </source>
</evidence>
<proteinExistence type="predicted"/>
<protein>
    <submittedName>
        <fullName evidence="5">Ig-like domain-containing protein</fullName>
    </submittedName>
</protein>
<keyword evidence="4" id="KW-1185">Reference proteome</keyword>
<keyword evidence="1" id="KW-0472">Membrane</keyword>
<feature type="transmembrane region" description="Helical" evidence="1">
    <location>
        <begin position="474"/>
        <end position="497"/>
    </location>
</feature>
<dbReference type="PROSITE" id="PS00290">
    <property type="entry name" value="IG_MHC"/>
    <property type="match status" value="1"/>
</dbReference>
<dbReference type="Proteomes" id="UP000279833">
    <property type="component" value="Unassembled WGS sequence"/>
</dbReference>
<keyword evidence="1" id="KW-0812">Transmembrane</keyword>
<dbReference type="InterPro" id="IPR013783">
    <property type="entry name" value="Ig-like_fold"/>
</dbReference>
<dbReference type="SMART" id="SM00409">
    <property type="entry name" value="IG"/>
    <property type="match status" value="2"/>
</dbReference>
<accession>A0A183JHT1</accession>
<evidence type="ECO:0000313" key="5">
    <source>
        <dbReference type="WBParaSite" id="SCUD_0000225401-mRNA-1"/>
    </source>
</evidence>
<evidence type="ECO:0000259" key="2">
    <source>
        <dbReference type="PROSITE" id="PS50835"/>
    </source>
</evidence>
<gene>
    <name evidence="3" type="ORF">SCUD_LOCUS2255</name>
</gene>
<evidence type="ECO:0000313" key="4">
    <source>
        <dbReference type="Proteomes" id="UP000279833"/>
    </source>
</evidence>
<dbReference type="EMBL" id="UZAK01002116">
    <property type="protein sequence ID" value="VDO73211.1"/>
    <property type="molecule type" value="Genomic_DNA"/>
</dbReference>
<dbReference type="PROSITE" id="PS50835">
    <property type="entry name" value="IG_LIKE"/>
    <property type="match status" value="1"/>
</dbReference>
<dbReference type="InterPro" id="IPR003599">
    <property type="entry name" value="Ig_sub"/>
</dbReference>
<sequence>MYNLFLLDPPTIHIISLPNQPIARQSVTLFCQAIGGNPSNDLTYAWFVAKSTQFSSLLKQDEDTQLNDDPYEQDTDNSLNLSSMKNHFISSHLVTQRPEFDSMIQLSGYHDSHLNLTNIKLSQAGWYGCEVSGIGGSSHALYHLDLYYQPVMNRRTQTHVMAQLGESVTLALYIDANPPWAEAEWFQIETFKNEAEKIHNSQQYVEPQAYFEPQQINYGYPQSYNSWTRVKRTVFHRFQSHLSTSDFPGEQNLRQSIGQRKNIFASSGTGLYGNLTFFLRFTEVKSVDFGTYICQVRHQLGVKEFTFHLLKKAGDGVITEESIEVIHHGSTTSILFSPPLKSSLMKLILRVCRRDALLGNHKQTDKQAVIKQHFKRDIPHQKVSITSRNVSKQNDVTNLLDSSQILVNSRTVGCEDYQVAKPWLGKMEIHLSDAVQLYNFRFLLFQGTKLLQETSPVLWQPEISKTHGVFNKSLLALAVTGGCALVIVFLIIIIIIYSCYGRNKHDTVNGKANECNQDNYIKYAHYINIRETMKFTVFMLSPLLQNIHETVQCLPEQNN</sequence>
<dbReference type="InterPro" id="IPR003006">
    <property type="entry name" value="Ig/MHC_CS"/>
</dbReference>
<feature type="domain" description="Ig-like" evidence="2">
    <location>
        <begin position="10"/>
        <end position="132"/>
    </location>
</feature>
<name>A0A183JHT1_9TREM</name>
<dbReference type="STRING" id="6186.A0A183JHT1"/>